<dbReference type="GO" id="GO:0008878">
    <property type="term" value="F:glucose-1-phosphate adenylyltransferase activity"/>
    <property type="evidence" value="ECO:0007669"/>
    <property type="project" value="UniProtKB-EC"/>
</dbReference>
<keyword evidence="4" id="KW-0547">Nucleotide-binding</keyword>
<keyword evidence="6" id="KW-0320">Glycogen biosynthesis</keyword>
<evidence type="ECO:0000313" key="9">
    <source>
        <dbReference type="EMBL" id="VAX33701.1"/>
    </source>
</evidence>
<evidence type="ECO:0000256" key="6">
    <source>
        <dbReference type="ARBA" id="ARBA00023056"/>
    </source>
</evidence>
<dbReference type="CDD" id="cd02508">
    <property type="entry name" value="ADP_Glucose_PP"/>
    <property type="match status" value="1"/>
</dbReference>
<dbReference type="InterPro" id="IPR011831">
    <property type="entry name" value="ADP-Glc_PPase"/>
</dbReference>
<dbReference type="Pfam" id="PF24894">
    <property type="entry name" value="Hexapep_GlmU"/>
    <property type="match status" value="1"/>
</dbReference>
<dbReference type="Gene3D" id="3.90.550.10">
    <property type="entry name" value="Spore Coat Polysaccharide Biosynthesis Protein SpsA, Chain A"/>
    <property type="match status" value="1"/>
</dbReference>
<dbReference type="GO" id="GO:0005978">
    <property type="term" value="P:glycogen biosynthetic process"/>
    <property type="evidence" value="ECO:0007669"/>
    <property type="project" value="UniProtKB-KW"/>
</dbReference>
<evidence type="ECO:0000256" key="5">
    <source>
        <dbReference type="ARBA" id="ARBA00022840"/>
    </source>
</evidence>
<comment type="similarity">
    <text evidence="1">Belongs to the bacterial/plant glucose-1-phosphate adenylyltransferase family.</text>
</comment>
<dbReference type="NCBIfam" id="TIGR02091">
    <property type="entry name" value="glgC"/>
    <property type="match status" value="1"/>
</dbReference>
<dbReference type="PROSITE" id="PS00808">
    <property type="entry name" value="ADP_GLC_PYROPHOSPH_1"/>
    <property type="match status" value="1"/>
</dbReference>
<dbReference type="InterPro" id="IPR029044">
    <property type="entry name" value="Nucleotide-diphossugar_trans"/>
</dbReference>
<dbReference type="EMBL" id="UOGF01000117">
    <property type="protein sequence ID" value="VAX33701.1"/>
    <property type="molecule type" value="Genomic_DNA"/>
</dbReference>
<sequence length="414" mass="46045">MEISDKTLTVILAGGVGSRLHPLTSERAKPAVPFGGIYRIIDFALSNCLHSGLRQIMILTQYKSHSLNKHLRDGWSIFNPEIDEFITAIPAQKQTGEDWYVGTADAIYQNRFLIERSGAKQILILAGDHIYRMDYAEMLKDHLNKKRDVTVACMPVPLEDAKAFGVVEIDEHRLIRKFHEKKTNPPTLPDDPSSALASMGIYVFNTKSLLDVVQKDHGVSSSAHDFGKNIFPSMMGSDITVGAYAFGGQSGRVSPDIYWRDVGTIDAYYQANMDLLEPIPPIDLYQKDWLIRTYHGQFPSARMVPSRTGEVGFVENASLAGGDVVIGARVIRSILSHDVRVEAQALVEESILFDGVRVGAGARLRRCIVDKRVTIPPGVNIGWNRELDKKRFTVSEDGIVVVTKGYCFPDEPEI</sequence>
<evidence type="ECO:0000256" key="2">
    <source>
        <dbReference type="ARBA" id="ARBA00022679"/>
    </source>
</evidence>
<evidence type="ECO:0000259" key="8">
    <source>
        <dbReference type="Pfam" id="PF24894"/>
    </source>
</evidence>
<dbReference type="Gene3D" id="2.160.10.10">
    <property type="entry name" value="Hexapeptide repeat proteins"/>
    <property type="match status" value="1"/>
</dbReference>
<evidence type="ECO:0000256" key="1">
    <source>
        <dbReference type="ARBA" id="ARBA00010443"/>
    </source>
</evidence>
<keyword evidence="2 9" id="KW-0808">Transferase</keyword>
<evidence type="ECO:0000256" key="4">
    <source>
        <dbReference type="ARBA" id="ARBA00022741"/>
    </source>
</evidence>
<gene>
    <name evidence="9" type="ORF">MNBD_NITROSPIRAE01-2233</name>
</gene>
<reference evidence="9" key="1">
    <citation type="submission" date="2018-06" db="EMBL/GenBank/DDBJ databases">
        <authorList>
            <person name="Zhirakovskaya E."/>
        </authorList>
    </citation>
    <scope>NUCLEOTIDE SEQUENCE</scope>
</reference>
<proteinExistence type="inferred from homology"/>
<dbReference type="HAMAP" id="MF_00624">
    <property type="entry name" value="GlgC"/>
    <property type="match status" value="1"/>
</dbReference>
<dbReference type="PANTHER" id="PTHR43523">
    <property type="entry name" value="GLUCOSE-1-PHOSPHATE ADENYLYLTRANSFERASE-RELATED"/>
    <property type="match status" value="1"/>
</dbReference>
<dbReference type="NCBIfam" id="NF002023">
    <property type="entry name" value="PRK00844.1"/>
    <property type="match status" value="1"/>
</dbReference>
<dbReference type="InterPro" id="IPR005835">
    <property type="entry name" value="NTP_transferase_dom"/>
</dbReference>
<keyword evidence="3 9" id="KW-0548">Nucleotidyltransferase</keyword>
<dbReference type="SUPFAM" id="SSF51161">
    <property type="entry name" value="Trimeric LpxA-like enzymes"/>
    <property type="match status" value="1"/>
</dbReference>
<evidence type="ECO:0000256" key="3">
    <source>
        <dbReference type="ARBA" id="ARBA00022695"/>
    </source>
</evidence>
<dbReference type="CDD" id="cd04651">
    <property type="entry name" value="LbH_G1P_AT_C"/>
    <property type="match status" value="1"/>
</dbReference>
<feature type="domain" description="Glucose-1-phosphate adenylyltransferase/Bifunctional protein GlmU-like C-terminal hexapeptide" evidence="8">
    <location>
        <begin position="299"/>
        <end position="402"/>
    </location>
</feature>
<protein>
    <submittedName>
        <fullName evidence="9">Glucose-1-phosphate adenylyltransferase</fullName>
        <ecNumber evidence="9">2.7.7.27</ecNumber>
    </submittedName>
</protein>
<dbReference type="InterPro" id="IPR005836">
    <property type="entry name" value="ADP_Glu_pyroP_CS"/>
</dbReference>
<name>A0A3B1D4L6_9ZZZZ</name>
<dbReference type="PROSITE" id="PS00810">
    <property type="entry name" value="ADP_GLC_PYROPHOSPH_3"/>
    <property type="match status" value="1"/>
</dbReference>
<dbReference type="PROSITE" id="PS00809">
    <property type="entry name" value="ADP_GLC_PYROPHOSPH_2"/>
    <property type="match status" value="1"/>
</dbReference>
<feature type="domain" description="Nucleotidyl transferase" evidence="7">
    <location>
        <begin position="9"/>
        <end position="276"/>
    </location>
</feature>
<dbReference type="InterPro" id="IPR023049">
    <property type="entry name" value="GlgC_bac"/>
</dbReference>
<dbReference type="Pfam" id="PF00483">
    <property type="entry name" value="NTP_transferase"/>
    <property type="match status" value="1"/>
</dbReference>
<keyword evidence="5" id="KW-0067">ATP-binding</keyword>
<dbReference type="EC" id="2.7.7.27" evidence="9"/>
<organism evidence="9">
    <name type="scientific">hydrothermal vent metagenome</name>
    <dbReference type="NCBI Taxonomy" id="652676"/>
    <lineage>
        <taxon>unclassified sequences</taxon>
        <taxon>metagenomes</taxon>
        <taxon>ecological metagenomes</taxon>
    </lineage>
</organism>
<dbReference type="AlphaFoldDB" id="A0A3B1D4L6"/>
<dbReference type="GO" id="GO:0005524">
    <property type="term" value="F:ATP binding"/>
    <property type="evidence" value="ECO:0007669"/>
    <property type="project" value="UniProtKB-KW"/>
</dbReference>
<dbReference type="PANTHER" id="PTHR43523:SF2">
    <property type="entry name" value="GLUCOSE-1-PHOSPHATE ADENYLYLTRANSFERASE"/>
    <property type="match status" value="1"/>
</dbReference>
<dbReference type="InterPro" id="IPR056818">
    <property type="entry name" value="GlmU/GlgC-like_hexapep"/>
</dbReference>
<dbReference type="NCBIfam" id="NF001947">
    <property type="entry name" value="PRK00725.1"/>
    <property type="match status" value="1"/>
</dbReference>
<dbReference type="SUPFAM" id="SSF53448">
    <property type="entry name" value="Nucleotide-diphospho-sugar transferases"/>
    <property type="match status" value="1"/>
</dbReference>
<accession>A0A3B1D4L6</accession>
<dbReference type="InterPro" id="IPR011004">
    <property type="entry name" value="Trimer_LpxA-like_sf"/>
</dbReference>
<evidence type="ECO:0000259" key="7">
    <source>
        <dbReference type="Pfam" id="PF00483"/>
    </source>
</evidence>